<dbReference type="AlphaFoldDB" id="A0A9P5CGW8"/>
<comment type="caution">
    <text evidence="2">The sequence shown here is derived from an EMBL/GenBank/DDBJ whole genome shotgun (WGS) entry which is preliminary data.</text>
</comment>
<protein>
    <submittedName>
        <fullName evidence="2">Uncharacterized protein</fullName>
    </submittedName>
</protein>
<proteinExistence type="predicted"/>
<feature type="region of interest" description="Disordered" evidence="1">
    <location>
        <begin position="36"/>
        <end position="70"/>
    </location>
</feature>
<accession>A0A9P5CGW8</accession>
<sequence length="70" mass="7623">MARLVEASTPVDYCCSGCCKAADFGTHDYCLPCETNPSCTTSLDKTKDIDQPPKGDSQDKDHRGPYGSYQ</sequence>
<evidence type="ECO:0000256" key="1">
    <source>
        <dbReference type="SAM" id="MobiDB-lite"/>
    </source>
</evidence>
<dbReference type="EMBL" id="QLNT01000004">
    <property type="protein sequence ID" value="KAF3074969.1"/>
    <property type="molecule type" value="Genomic_DNA"/>
</dbReference>
<dbReference type="Proteomes" id="UP000801864">
    <property type="component" value="Unassembled WGS sequence"/>
</dbReference>
<evidence type="ECO:0000313" key="3">
    <source>
        <dbReference type="Proteomes" id="UP000801864"/>
    </source>
</evidence>
<name>A0A9P5CGW8_9HYPO</name>
<reference evidence="2 3" key="1">
    <citation type="submission" date="2018-06" db="EMBL/GenBank/DDBJ databases">
        <title>Genome analysis of cellulolytic fungus Trichoderma lentiforme CFAM-422.</title>
        <authorList>
            <person name="Steindorff A.S."/>
            <person name="Formighieri E.F."/>
            <person name="Midorikawa G.E.O."/>
            <person name="Tamietti M.S."/>
            <person name="Ramos E.Z."/>
            <person name="Silva A.S."/>
            <person name="Bon E.P.S."/>
            <person name="Mendes T.D."/>
            <person name="Damaso M.C.T."/>
            <person name="Favaro L.C.L."/>
        </authorList>
    </citation>
    <scope>NUCLEOTIDE SEQUENCE [LARGE SCALE GENOMIC DNA]</scope>
    <source>
        <strain evidence="2 3">CFAM-422</strain>
    </source>
</reference>
<gene>
    <name evidence="2" type="ORF">CFAM422_002744</name>
</gene>
<keyword evidence="3" id="KW-1185">Reference proteome</keyword>
<feature type="compositionally biased region" description="Basic and acidic residues" evidence="1">
    <location>
        <begin position="44"/>
        <end position="64"/>
    </location>
</feature>
<evidence type="ECO:0000313" key="2">
    <source>
        <dbReference type="EMBL" id="KAF3074969.1"/>
    </source>
</evidence>
<organism evidence="2 3">
    <name type="scientific">Trichoderma lentiforme</name>
    <dbReference type="NCBI Taxonomy" id="1567552"/>
    <lineage>
        <taxon>Eukaryota</taxon>
        <taxon>Fungi</taxon>
        <taxon>Dikarya</taxon>
        <taxon>Ascomycota</taxon>
        <taxon>Pezizomycotina</taxon>
        <taxon>Sordariomycetes</taxon>
        <taxon>Hypocreomycetidae</taxon>
        <taxon>Hypocreales</taxon>
        <taxon>Hypocreaceae</taxon>
        <taxon>Trichoderma</taxon>
    </lineage>
</organism>